<protein>
    <submittedName>
        <fullName evidence="1">Uncharacterized protein</fullName>
    </submittedName>
</protein>
<proteinExistence type="predicted"/>
<sequence length="58" mass="6334">MISDEVQISGIDGLWEAISSLTSCTPSRDICPLAKLLMELELGKLQDIPLFDKVSVDV</sequence>
<accession>A0A2P2MZR8</accession>
<evidence type="ECO:0000313" key="1">
    <source>
        <dbReference type="EMBL" id="MBX35711.1"/>
    </source>
</evidence>
<organism evidence="1">
    <name type="scientific">Rhizophora mucronata</name>
    <name type="common">Asiatic mangrove</name>
    <dbReference type="NCBI Taxonomy" id="61149"/>
    <lineage>
        <taxon>Eukaryota</taxon>
        <taxon>Viridiplantae</taxon>
        <taxon>Streptophyta</taxon>
        <taxon>Embryophyta</taxon>
        <taxon>Tracheophyta</taxon>
        <taxon>Spermatophyta</taxon>
        <taxon>Magnoliopsida</taxon>
        <taxon>eudicotyledons</taxon>
        <taxon>Gunneridae</taxon>
        <taxon>Pentapetalae</taxon>
        <taxon>rosids</taxon>
        <taxon>fabids</taxon>
        <taxon>Malpighiales</taxon>
        <taxon>Rhizophoraceae</taxon>
        <taxon>Rhizophora</taxon>
    </lineage>
</organism>
<dbReference type="EMBL" id="GGEC01055227">
    <property type="protein sequence ID" value="MBX35711.1"/>
    <property type="molecule type" value="Transcribed_RNA"/>
</dbReference>
<dbReference type="AlphaFoldDB" id="A0A2P2MZR8"/>
<name>A0A2P2MZR8_RHIMU</name>
<reference evidence="1" key="1">
    <citation type="submission" date="2018-02" db="EMBL/GenBank/DDBJ databases">
        <title>Rhizophora mucronata_Transcriptome.</title>
        <authorList>
            <person name="Meera S.P."/>
            <person name="Sreeshan A."/>
            <person name="Augustine A."/>
        </authorList>
    </citation>
    <scope>NUCLEOTIDE SEQUENCE</scope>
    <source>
        <tissue evidence="1">Leaf</tissue>
    </source>
</reference>